<reference evidence="2" key="1">
    <citation type="journal article" date="2020" name="Nat. Genet.">
        <title>Genomic diversifications of five Gossypium allopolyploid species and their impact on cotton improvement.</title>
        <authorList>
            <person name="Chen Z.J."/>
            <person name="Sreedasyam A."/>
            <person name="Ando A."/>
            <person name="Song Q."/>
            <person name="De Santiago L.M."/>
            <person name="Hulse-Kemp A.M."/>
            <person name="Ding M."/>
            <person name="Ye W."/>
            <person name="Kirkbride R.C."/>
            <person name="Jenkins J."/>
            <person name="Plott C."/>
            <person name="Lovell J."/>
            <person name="Lin Y.M."/>
            <person name="Vaughn R."/>
            <person name="Liu B."/>
            <person name="Simpson S."/>
            <person name="Scheffler B.E."/>
            <person name="Wen L."/>
            <person name="Saski C.A."/>
            <person name="Grover C.E."/>
            <person name="Hu G."/>
            <person name="Conover J.L."/>
            <person name="Carlson J.W."/>
            <person name="Shu S."/>
            <person name="Boston L.B."/>
            <person name="Williams M."/>
            <person name="Peterson D.G."/>
            <person name="McGee K."/>
            <person name="Jones D.C."/>
            <person name="Wendel J.F."/>
            <person name="Stelly D.M."/>
            <person name="Grimwood J."/>
            <person name="Schmutz J."/>
        </authorList>
    </citation>
    <scope>NUCLEOTIDE SEQUENCE [LARGE SCALE GENOMIC DNA]</scope>
    <source>
        <strain evidence="2">cv. TM-1</strain>
    </source>
</reference>
<keyword evidence="2" id="KW-1185">Reference proteome</keyword>
<dbReference type="PANTHER" id="PTHR34482:SF36">
    <property type="entry name" value="RETROTRANSPOSON GAG DOMAIN-CONTAINING PROTEIN"/>
    <property type="match status" value="1"/>
</dbReference>
<dbReference type="Pfam" id="PF08284">
    <property type="entry name" value="RVP_2"/>
    <property type="match status" value="1"/>
</dbReference>
<feature type="region of interest" description="Disordered" evidence="1">
    <location>
        <begin position="136"/>
        <end position="178"/>
    </location>
</feature>
<feature type="compositionally biased region" description="Gly residues" evidence="1">
    <location>
        <begin position="158"/>
        <end position="167"/>
    </location>
</feature>
<dbReference type="PANTHER" id="PTHR34482">
    <property type="entry name" value="DNA DAMAGE-INDUCIBLE PROTEIN 1-LIKE"/>
    <property type="match status" value="1"/>
</dbReference>
<dbReference type="RefSeq" id="XP_016702264.1">
    <property type="nucleotide sequence ID" value="XM_016846775.1"/>
</dbReference>
<dbReference type="PaxDb" id="3635-A0A1U8KNH0"/>
<dbReference type="Proteomes" id="UP000818029">
    <property type="component" value="Chromosome A01"/>
</dbReference>
<evidence type="ECO:0000313" key="2">
    <source>
        <dbReference type="Proteomes" id="UP000818029"/>
    </source>
</evidence>
<evidence type="ECO:0008006" key="4">
    <source>
        <dbReference type="Google" id="ProtNLM"/>
    </source>
</evidence>
<evidence type="ECO:0000256" key="1">
    <source>
        <dbReference type="SAM" id="MobiDB-lite"/>
    </source>
</evidence>
<feature type="compositionally biased region" description="Low complexity" evidence="1">
    <location>
        <begin position="143"/>
        <end position="156"/>
    </location>
</feature>
<accession>A0A1U8KNH0</accession>
<organism evidence="2 3">
    <name type="scientific">Gossypium hirsutum</name>
    <name type="common">Upland cotton</name>
    <name type="synonym">Gossypium mexicanum</name>
    <dbReference type="NCBI Taxonomy" id="3635"/>
    <lineage>
        <taxon>Eukaryota</taxon>
        <taxon>Viridiplantae</taxon>
        <taxon>Streptophyta</taxon>
        <taxon>Embryophyta</taxon>
        <taxon>Tracheophyta</taxon>
        <taxon>Spermatophyta</taxon>
        <taxon>Magnoliopsida</taxon>
        <taxon>eudicotyledons</taxon>
        <taxon>Gunneridae</taxon>
        <taxon>Pentapetalae</taxon>
        <taxon>rosids</taxon>
        <taxon>malvids</taxon>
        <taxon>Malvales</taxon>
        <taxon>Malvaceae</taxon>
        <taxon>Malvoideae</taxon>
        <taxon>Gossypium</taxon>
    </lineage>
</organism>
<reference evidence="3" key="2">
    <citation type="submission" date="2025-08" db="UniProtKB">
        <authorList>
            <consortium name="RefSeq"/>
        </authorList>
    </citation>
    <scope>IDENTIFICATION</scope>
</reference>
<evidence type="ECO:0000313" key="3">
    <source>
        <dbReference type="RefSeq" id="XP_016702264.1"/>
    </source>
</evidence>
<gene>
    <name evidence="3" type="primary">LOC107917422</name>
</gene>
<protein>
    <recommendedName>
        <fullName evidence="4">ATP-dependent zinc metalloprotease FtsH</fullName>
    </recommendedName>
</protein>
<dbReference type="AlphaFoldDB" id="A0A1U8KNH0"/>
<proteinExistence type="predicted"/>
<dbReference type="GeneID" id="107917422"/>
<sequence length="273" mass="30179">MVAMKYERCVKFEDGLRDSLRVLIALQRECVFSELVEKAKIEEEVKRTECLNREKERGKNKREAETPGVGQRPRTRARNNGPIRVGPPVANPEVPHCADCRRRHGGECWKRMGTCFACATMEHRIKDCLRTLSQEPAAGLGGAQPPRGRQLPPRGRGQARGGNGNGRGLEALGKNTSHAEARQPALVYAARHREDGDAPDVITGMFIIYELPYTALIDIGSTHSYVACNKTKSLGDMFEIIVNEMTVISPLGQSVGVNKKFRDVLLVAQGVTF</sequence>
<dbReference type="KEGG" id="ghi:107917422"/>
<feature type="compositionally biased region" description="Basic and acidic residues" evidence="1">
    <location>
        <begin position="53"/>
        <end position="65"/>
    </location>
</feature>
<feature type="region of interest" description="Disordered" evidence="1">
    <location>
        <begin position="53"/>
        <end position="87"/>
    </location>
</feature>
<dbReference type="OrthoDB" id="1751882at2759"/>
<name>A0A1U8KNH0_GOSHI</name>